<dbReference type="EMBL" id="CP066831">
    <property type="protein sequence ID" value="QQM42008.1"/>
    <property type="molecule type" value="Genomic_DNA"/>
</dbReference>
<dbReference type="InterPro" id="IPR007842">
    <property type="entry name" value="HEPN_dom"/>
</dbReference>
<sequence>MQPDSSAKLQKAEEFLTVADTALSCDFFDAAISLSVSAAINGADVLCIEVLGRYSTGKSHDEAFSLLRQCGVAGTAVSRQLQKALKLKSKSQYSTARCRRREAEETYKHAERLIDTIKTWIQQNKR</sequence>
<keyword evidence="3" id="KW-1185">Reference proteome</keyword>
<evidence type="ECO:0000313" key="3">
    <source>
        <dbReference type="Proteomes" id="UP000595636"/>
    </source>
</evidence>
<name>A0A7T7I6N9_9ACTN</name>
<dbReference type="RefSeq" id="WP_200396969.1">
    <property type="nucleotide sequence ID" value="NZ_CP066831.1"/>
</dbReference>
<gene>
    <name evidence="2" type="ORF">JEQ17_22900</name>
</gene>
<dbReference type="AlphaFoldDB" id="A0A7T7I6N9"/>
<dbReference type="Gene3D" id="1.20.120.330">
    <property type="entry name" value="Nucleotidyltransferases domain 2"/>
    <property type="match status" value="1"/>
</dbReference>
<evidence type="ECO:0000313" key="2">
    <source>
        <dbReference type="EMBL" id="QQM42008.1"/>
    </source>
</evidence>
<reference evidence="2 3" key="1">
    <citation type="submission" date="2020-12" db="EMBL/GenBank/DDBJ databases">
        <title>A novel species.</title>
        <authorList>
            <person name="Li K."/>
        </authorList>
    </citation>
    <scope>NUCLEOTIDE SEQUENCE [LARGE SCALE GENOMIC DNA]</scope>
    <source>
        <strain evidence="2 3">ZYC-3</strain>
    </source>
</reference>
<dbReference type="KEGG" id="slf:JEQ17_22900"/>
<protein>
    <submittedName>
        <fullName evidence="2">HEPN domain-containing protein</fullName>
    </submittedName>
</protein>
<evidence type="ECO:0000259" key="1">
    <source>
        <dbReference type="Pfam" id="PF05168"/>
    </source>
</evidence>
<accession>A0A7T7I6N9</accession>
<dbReference type="Pfam" id="PF05168">
    <property type="entry name" value="HEPN"/>
    <property type="match status" value="1"/>
</dbReference>
<organism evidence="2 3">
    <name type="scientific">Streptomyces liliifuscus</name>
    <dbReference type="NCBI Taxonomy" id="2797636"/>
    <lineage>
        <taxon>Bacteria</taxon>
        <taxon>Bacillati</taxon>
        <taxon>Actinomycetota</taxon>
        <taxon>Actinomycetes</taxon>
        <taxon>Kitasatosporales</taxon>
        <taxon>Streptomycetaceae</taxon>
        <taxon>Streptomyces</taxon>
    </lineage>
</organism>
<feature type="domain" description="HEPN" evidence="1">
    <location>
        <begin position="9"/>
        <end position="118"/>
    </location>
</feature>
<dbReference type="Proteomes" id="UP000595636">
    <property type="component" value="Chromosome"/>
</dbReference>
<proteinExistence type="predicted"/>